<evidence type="ECO:0000313" key="2">
    <source>
        <dbReference type="EMBL" id="HCK01525.1"/>
    </source>
</evidence>
<organism evidence="2 3">
    <name type="scientific">Serratia grimesii</name>
    <dbReference type="NCBI Taxonomy" id="82995"/>
    <lineage>
        <taxon>Bacteria</taxon>
        <taxon>Pseudomonadati</taxon>
        <taxon>Pseudomonadota</taxon>
        <taxon>Gammaproteobacteria</taxon>
        <taxon>Enterobacterales</taxon>
        <taxon>Yersiniaceae</taxon>
        <taxon>Serratia</taxon>
    </lineage>
</organism>
<sequence>MRQIIVGAFISLDGVMQAPGGPQEDTTGGFQFGGWTVPYWDDSIAAAMGDTFSQPFDLLLGRKTYDIFAAHWPRIETDPNAEGFEQINAEIANTFNRATKYVATHHGETLTWENSQWLSQNVAARLREIKAGQGPTLVVQGSTELIQLLLSEDLVDELRLLTYPLVLGDGKRLFGNGASPAAFKLVKSVISPSGVIIAHYQRAGNITTGSFALEASEAK</sequence>
<comment type="caution">
    <text evidence="2">The sequence shown here is derived from an EMBL/GenBank/DDBJ whole genome shotgun (WGS) entry which is preliminary data.</text>
</comment>
<dbReference type="RefSeq" id="WP_130380600.1">
    <property type="nucleotide sequence ID" value="NZ_DPSM01000022.1"/>
</dbReference>
<reference evidence="2 3" key="1">
    <citation type="journal article" date="2018" name="Nat. Biotechnol.">
        <title>A standardized bacterial taxonomy based on genome phylogeny substantially revises the tree of life.</title>
        <authorList>
            <person name="Parks D.H."/>
            <person name="Chuvochina M."/>
            <person name="Waite D.W."/>
            <person name="Rinke C."/>
            <person name="Skarshewski A."/>
            <person name="Chaumeil P.A."/>
            <person name="Hugenholtz P."/>
        </authorList>
    </citation>
    <scope>NUCLEOTIDE SEQUENCE [LARGE SCALE GENOMIC DNA]</scope>
    <source>
        <strain evidence="2">UBA11264</strain>
    </source>
</reference>
<dbReference type="Proteomes" id="UP000262210">
    <property type="component" value="Unassembled WGS sequence"/>
</dbReference>
<dbReference type="InterPro" id="IPR002734">
    <property type="entry name" value="RibDG_C"/>
</dbReference>
<accession>A0A7G2JMK4</accession>
<dbReference type="Gene3D" id="3.40.430.10">
    <property type="entry name" value="Dihydrofolate Reductase, subunit A"/>
    <property type="match status" value="1"/>
</dbReference>
<evidence type="ECO:0000259" key="1">
    <source>
        <dbReference type="Pfam" id="PF01872"/>
    </source>
</evidence>
<dbReference type="PANTHER" id="PTHR38011:SF2">
    <property type="entry name" value="BIFUNCTIONAL DEAMINASE-REDUCTASE DOMAIN PROTEIN"/>
    <property type="match status" value="1"/>
</dbReference>
<dbReference type="GeneID" id="75282126"/>
<dbReference type="Pfam" id="PF01872">
    <property type="entry name" value="RibD_C"/>
    <property type="match status" value="1"/>
</dbReference>
<dbReference type="InterPro" id="IPR050765">
    <property type="entry name" value="Riboflavin_Biosynth_HTPR"/>
</dbReference>
<proteinExistence type="predicted"/>
<dbReference type="GO" id="GO:0008703">
    <property type="term" value="F:5-amino-6-(5-phosphoribosylamino)uracil reductase activity"/>
    <property type="evidence" value="ECO:0007669"/>
    <property type="project" value="InterPro"/>
</dbReference>
<dbReference type="InterPro" id="IPR024072">
    <property type="entry name" value="DHFR-like_dom_sf"/>
</dbReference>
<dbReference type="AlphaFoldDB" id="A0A7G2JMK4"/>
<dbReference type="EMBL" id="DPSM01000022">
    <property type="protein sequence ID" value="HCK01525.1"/>
    <property type="molecule type" value="Genomic_DNA"/>
</dbReference>
<dbReference type="SUPFAM" id="SSF53597">
    <property type="entry name" value="Dihydrofolate reductase-like"/>
    <property type="match status" value="1"/>
</dbReference>
<gene>
    <name evidence="2" type="ORF">DHV72_16130</name>
</gene>
<dbReference type="GO" id="GO:0009231">
    <property type="term" value="P:riboflavin biosynthetic process"/>
    <property type="evidence" value="ECO:0007669"/>
    <property type="project" value="InterPro"/>
</dbReference>
<feature type="domain" description="Bacterial bifunctional deaminase-reductase C-terminal" evidence="1">
    <location>
        <begin position="3"/>
        <end position="195"/>
    </location>
</feature>
<protein>
    <submittedName>
        <fullName evidence="2">Dihydrofolate reductase</fullName>
    </submittedName>
</protein>
<dbReference type="PANTHER" id="PTHR38011">
    <property type="entry name" value="DIHYDROFOLATE REDUCTASE FAMILY PROTEIN (AFU_ORTHOLOGUE AFUA_8G06820)"/>
    <property type="match status" value="1"/>
</dbReference>
<name>A0A7G2JMK4_9GAMM</name>
<evidence type="ECO:0000313" key="3">
    <source>
        <dbReference type="Proteomes" id="UP000262210"/>
    </source>
</evidence>